<reference evidence="1 2" key="1">
    <citation type="journal article" date="2018" name="Nat. Ecol. Evol.">
        <title>Shark genomes provide insights into elasmobranch evolution and the origin of vertebrates.</title>
        <authorList>
            <person name="Hara Y"/>
            <person name="Yamaguchi K"/>
            <person name="Onimaru K"/>
            <person name="Kadota M"/>
            <person name="Koyanagi M"/>
            <person name="Keeley SD"/>
            <person name="Tatsumi K"/>
            <person name="Tanaka K"/>
            <person name="Motone F"/>
            <person name="Kageyama Y"/>
            <person name="Nozu R"/>
            <person name="Adachi N"/>
            <person name="Nishimura O"/>
            <person name="Nakagawa R"/>
            <person name="Tanegashima C"/>
            <person name="Kiyatake I"/>
            <person name="Matsumoto R"/>
            <person name="Murakumo K"/>
            <person name="Nishida K"/>
            <person name="Terakita A"/>
            <person name="Kuratani S"/>
            <person name="Sato K"/>
            <person name="Hyodo S Kuraku.S."/>
        </authorList>
    </citation>
    <scope>NUCLEOTIDE SEQUENCE [LARGE SCALE GENOMIC DNA]</scope>
</reference>
<name>A0A401RN12_CHIPU</name>
<dbReference type="AlphaFoldDB" id="A0A401RN12"/>
<dbReference type="EMBL" id="BEZZ01001563">
    <property type="protein sequence ID" value="GCC19518.1"/>
    <property type="molecule type" value="Genomic_DNA"/>
</dbReference>
<sequence length="250" mass="26503">MVAGPPSDPDPRGVGKRAGFAVPCPYAAEANVRRNCRNGRRRSVVKGHGPVLKLCKGDIGHQARADPIFLVALSRFLSDTHNGVPVNRYMAARLADISLEVGDGNLLFAMAVAEVSAPGPILVRLLEPGPQVLQEVGSDQAGHVPIVKVVADLHLPKPLPKFSIIVPRLKGGEPVQQFHGVAWGQRDVGHLKVRVMGKGRGPSPLPSPGGISNFHWGCKGIACARFPGVRTVLEPLQVPGGECRGAGRIR</sequence>
<protein>
    <submittedName>
        <fullName evidence="1">Uncharacterized protein</fullName>
    </submittedName>
</protein>
<dbReference type="Proteomes" id="UP000287033">
    <property type="component" value="Unassembled WGS sequence"/>
</dbReference>
<evidence type="ECO:0000313" key="1">
    <source>
        <dbReference type="EMBL" id="GCC19518.1"/>
    </source>
</evidence>
<evidence type="ECO:0000313" key="2">
    <source>
        <dbReference type="Proteomes" id="UP000287033"/>
    </source>
</evidence>
<accession>A0A401RN12</accession>
<organism evidence="1 2">
    <name type="scientific">Chiloscyllium punctatum</name>
    <name type="common">Brownbanded bambooshark</name>
    <name type="synonym">Hemiscyllium punctatum</name>
    <dbReference type="NCBI Taxonomy" id="137246"/>
    <lineage>
        <taxon>Eukaryota</taxon>
        <taxon>Metazoa</taxon>
        <taxon>Chordata</taxon>
        <taxon>Craniata</taxon>
        <taxon>Vertebrata</taxon>
        <taxon>Chondrichthyes</taxon>
        <taxon>Elasmobranchii</taxon>
        <taxon>Galeomorphii</taxon>
        <taxon>Galeoidea</taxon>
        <taxon>Orectolobiformes</taxon>
        <taxon>Hemiscylliidae</taxon>
        <taxon>Chiloscyllium</taxon>
    </lineage>
</organism>
<keyword evidence="2" id="KW-1185">Reference proteome</keyword>
<gene>
    <name evidence="1" type="ORF">chiPu_0018403</name>
</gene>
<comment type="caution">
    <text evidence="1">The sequence shown here is derived from an EMBL/GenBank/DDBJ whole genome shotgun (WGS) entry which is preliminary data.</text>
</comment>
<proteinExistence type="predicted"/>